<protein>
    <submittedName>
        <fullName evidence="3">Protein FAR1-RELATED SEQUENCE 8-like</fullName>
    </submittedName>
</protein>
<dbReference type="KEGG" id="aprc:113862436"/>
<gene>
    <name evidence="3" type="primary">LOC113862436</name>
</gene>
<dbReference type="GeneID" id="113862436"/>
<dbReference type="Pfam" id="PF10551">
    <property type="entry name" value="MULE"/>
    <property type="match status" value="1"/>
</dbReference>
<dbReference type="PANTHER" id="PTHR47718">
    <property type="entry name" value="OS01G0519700 PROTEIN"/>
    <property type="match status" value="1"/>
</dbReference>
<dbReference type="RefSeq" id="XP_027351325.1">
    <property type="nucleotide sequence ID" value="XM_027495524.1"/>
</dbReference>
<reference evidence="2" key="1">
    <citation type="journal article" date="2019" name="Toxins">
        <title>Detection of Abrin-Like and Prepropulchellin-Like Toxin Genes and Transcripts Using Whole Genome Sequencing and Full-Length Transcript Sequencing of Abrus precatorius.</title>
        <authorList>
            <person name="Hovde B.T."/>
            <person name="Daligault H.E."/>
            <person name="Hanschen E.R."/>
            <person name="Kunde Y.A."/>
            <person name="Johnson M.B."/>
            <person name="Starkenburg S.R."/>
            <person name="Johnson S.L."/>
        </authorList>
    </citation>
    <scope>NUCLEOTIDE SEQUENCE [LARGE SCALE GENOMIC DNA]</scope>
</reference>
<reference evidence="3" key="2">
    <citation type="submission" date="2025-08" db="UniProtKB">
        <authorList>
            <consortium name="RefSeq"/>
        </authorList>
    </citation>
    <scope>IDENTIFICATION</scope>
    <source>
        <tissue evidence="3">Young leaves</tissue>
    </source>
</reference>
<evidence type="ECO:0000313" key="3">
    <source>
        <dbReference type="RefSeq" id="XP_027351325.1"/>
    </source>
</evidence>
<keyword evidence="2" id="KW-1185">Reference proteome</keyword>
<sequence>MDVGDVEQMRRMRKSGIPTCKIYDSFIERDRRGQDGDVKEAEKFLIRLRLKDLKLYWGHKVDCNGRLLHIFWCDGMSQIDYDIFGDVVAFDATYGRNKYKWPVVVFSGVNHHKQTCVFRCVVVSNEKEDTYVWVLQQFITAMKGKCPNCVITDGDISMRNAIRKVFPSAHHRLCG</sequence>
<name>A0A8B8L554_ABRPR</name>
<accession>A0A8B8L554</accession>
<dbReference type="AlphaFoldDB" id="A0A8B8L554"/>
<dbReference type="Proteomes" id="UP000694853">
    <property type="component" value="Unplaced"/>
</dbReference>
<evidence type="ECO:0000259" key="1">
    <source>
        <dbReference type="Pfam" id="PF10551"/>
    </source>
</evidence>
<dbReference type="InterPro" id="IPR018289">
    <property type="entry name" value="MULE_transposase_dom"/>
</dbReference>
<organism evidence="2 3">
    <name type="scientific">Abrus precatorius</name>
    <name type="common">Indian licorice</name>
    <name type="synonym">Glycine abrus</name>
    <dbReference type="NCBI Taxonomy" id="3816"/>
    <lineage>
        <taxon>Eukaryota</taxon>
        <taxon>Viridiplantae</taxon>
        <taxon>Streptophyta</taxon>
        <taxon>Embryophyta</taxon>
        <taxon>Tracheophyta</taxon>
        <taxon>Spermatophyta</taxon>
        <taxon>Magnoliopsida</taxon>
        <taxon>eudicotyledons</taxon>
        <taxon>Gunneridae</taxon>
        <taxon>Pentapetalae</taxon>
        <taxon>rosids</taxon>
        <taxon>fabids</taxon>
        <taxon>Fabales</taxon>
        <taxon>Fabaceae</taxon>
        <taxon>Papilionoideae</taxon>
        <taxon>50 kb inversion clade</taxon>
        <taxon>NPAAA clade</taxon>
        <taxon>indigoferoid/millettioid clade</taxon>
        <taxon>Abreae</taxon>
        <taxon>Abrus</taxon>
    </lineage>
</organism>
<dbReference type="PANTHER" id="PTHR47718:SF13">
    <property type="entry name" value="OS09G0290500 PROTEIN"/>
    <property type="match status" value="1"/>
</dbReference>
<feature type="domain" description="MULE transposase" evidence="1">
    <location>
        <begin position="87"/>
        <end position="174"/>
    </location>
</feature>
<proteinExistence type="predicted"/>
<dbReference type="OrthoDB" id="1432200at2759"/>
<evidence type="ECO:0000313" key="2">
    <source>
        <dbReference type="Proteomes" id="UP000694853"/>
    </source>
</evidence>